<sequence>MLIRKLFKRPEPVPTPAAKAVVAQSKPANTHEQGYKERRSFPRPLPVPEVLEQDWKTWVDVTRDQKSA</sequence>
<reference evidence="2 3" key="1">
    <citation type="submission" date="2017-01" db="EMBL/GenBank/DDBJ databases">
        <title>Genome sequence of Rhodoferax antarcticus ANT.BR, a psychrophilic purple nonsulfur bacterium from an Antarctic microbial mat.</title>
        <authorList>
            <person name="Baker J."/>
            <person name="Riester C."/>
            <person name="Skinner B."/>
            <person name="Newell A."/>
            <person name="Swingley W."/>
            <person name="Madigan M."/>
            <person name="Jung D."/>
            <person name="Asao M."/>
            <person name="Chen M."/>
            <person name="Loughlin P."/>
            <person name="Pan H."/>
            <person name="Lin S."/>
            <person name="Li N."/>
            <person name="Shaw J."/>
            <person name="Prado M."/>
            <person name="Sherman C."/>
            <person name="Li X."/>
            <person name="Tang J."/>
            <person name="Blankenship R."/>
            <person name="Zhao T."/>
            <person name="Touchman J."/>
            <person name="Sattley M."/>
        </authorList>
    </citation>
    <scope>NUCLEOTIDE SEQUENCE [LARGE SCALE GENOMIC DNA]</scope>
    <source>
        <strain evidence="2 3">ANT.BR</strain>
    </source>
</reference>
<dbReference type="EMBL" id="MSYM01000017">
    <property type="protein sequence ID" value="OLP05368.1"/>
    <property type="molecule type" value="Genomic_DNA"/>
</dbReference>
<gene>
    <name evidence="2" type="ORF">BLL52_3494</name>
</gene>
<dbReference type="AlphaFoldDB" id="A0A1Q8YBE0"/>
<organism evidence="2 3">
    <name type="scientific">Rhodoferax antarcticus ANT.BR</name>
    <dbReference type="NCBI Taxonomy" id="1111071"/>
    <lineage>
        <taxon>Bacteria</taxon>
        <taxon>Pseudomonadati</taxon>
        <taxon>Pseudomonadota</taxon>
        <taxon>Betaproteobacteria</taxon>
        <taxon>Burkholderiales</taxon>
        <taxon>Comamonadaceae</taxon>
        <taxon>Rhodoferax</taxon>
    </lineage>
</organism>
<evidence type="ECO:0000313" key="2">
    <source>
        <dbReference type="EMBL" id="OLP05368.1"/>
    </source>
</evidence>
<evidence type="ECO:0000256" key="1">
    <source>
        <dbReference type="SAM" id="MobiDB-lite"/>
    </source>
</evidence>
<dbReference type="STRING" id="81479.RA876_11340"/>
<dbReference type="RefSeq" id="WP_075587622.1">
    <property type="nucleotide sequence ID" value="NZ_MSYM01000017.1"/>
</dbReference>
<proteinExistence type="predicted"/>
<comment type="caution">
    <text evidence="2">The sequence shown here is derived from an EMBL/GenBank/DDBJ whole genome shotgun (WGS) entry which is preliminary data.</text>
</comment>
<feature type="region of interest" description="Disordered" evidence="1">
    <location>
        <begin position="17"/>
        <end position="43"/>
    </location>
</feature>
<dbReference type="Proteomes" id="UP000185911">
    <property type="component" value="Unassembled WGS sequence"/>
</dbReference>
<protein>
    <submittedName>
        <fullName evidence="2">Uncharacterized protein</fullName>
    </submittedName>
</protein>
<name>A0A1Q8YBE0_9BURK</name>
<evidence type="ECO:0000313" key="3">
    <source>
        <dbReference type="Proteomes" id="UP000185911"/>
    </source>
</evidence>
<keyword evidence="3" id="KW-1185">Reference proteome</keyword>
<accession>A0A1Q8YBE0</accession>